<organism evidence="1 2">
    <name type="scientific">Amnibacterium setariae</name>
    <dbReference type="NCBI Taxonomy" id="2306585"/>
    <lineage>
        <taxon>Bacteria</taxon>
        <taxon>Bacillati</taxon>
        <taxon>Actinomycetota</taxon>
        <taxon>Actinomycetes</taxon>
        <taxon>Micrococcales</taxon>
        <taxon>Microbacteriaceae</taxon>
        <taxon>Amnibacterium</taxon>
    </lineage>
</organism>
<keyword evidence="2" id="KW-1185">Reference proteome</keyword>
<comment type="caution">
    <text evidence="1">The sequence shown here is derived from an EMBL/GenBank/DDBJ whole genome shotgun (WGS) entry which is preliminary data.</text>
</comment>
<gene>
    <name evidence="1" type="ORF">D1781_14705</name>
</gene>
<dbReference type="AlphaFoldDB" id="A0A3A1TYJ1"/>
<evidence type="ECO:0000313" key="2">
    <source>
        <dbReference type="Proteomes" id="UP000265742"/>
    </source>
</evidence>
<evidence type="ECO:0000313" key="1">
    <source>
        <dbReference type="EMBL" id="RIX28651.1"/>
    </source>
</evidence>
<name>A0A3A1TYJ1_9MICO</name>
<reference evidence="2" key="1">
    <citation type="submission" date="2018-09" db="EMBL/GenBank/DDBJ databases">
        <authorList>
            <person name="Kim I."/>
        </authorList>
    </citation>
    <scope>NUCLEOTIDE SEQUENCE [LARGE SCALE GENOMIC DNA]</scope>
    <source>
        <strain evidence="2">DD4a</strain>
    </source>
</reference>
<dbReference type="EMBL" id="QXTG01000002">
    <property type="protein sequence ID" value="RIX28651.1"/>
    <property type="molecule type" value="Genomic_DNA"/>
</dbReference>
<sequence length="145" mass="16017">MTLRKVDSDARASPSARLVLEDLDRALGFYYAGALGGSGATPTDLFAVSWFGRCVPVICGKSEPSAGSTWLRRSIQFGASGRIRDRLDGLQLWQPPGWQQHEVSLLAVHCVLAYGSHGDGLEVENRDRYRVEWNDRVYSLADFDG</sequence>
<protein>
    <submittedName>
        <fullName evidence="1">Uncharacterized protein</fullName>
    </submittedName>
</protein>
<dbReference type="Proteomes" id="UP000265742">
    <property type="component" value="Unassembled WGS sequence"/>
</dbReference>
<proteinExistence type="predicted"/>
<accession>A0A3A1TYJ1</accession>